<dbReference type="GO" id="GO:0016787">
    <property type="term" value="F:hydrolase activity"/>
    <property type="evidence" value="ECO:0007669"/>
    <property type="project" value="UniProtKB-KW"/>
</dbReference>
<proteinExistence type="predicted"/>
<dbReference type="InParanoid" id="A0A1C7N0Q2"/>
<dbReference type="PANTHER" id="PTHR48081:SF31">
    <property type="entry name" value="STERYL ACETYL HYDROLASE MUG81-RELATED"/>
    <property type="match status" value="1"/>
</dbReference>
<organism evidence="3 4">
    <name type="scientific">Choanephora cucurbitarum</name>
    <dbReference type="NCBI Taxonomy" id="101091"/>
    <lineage>
        <taxon>Eukaryota</taxon>
        <taxon>Fungi</taxon>
        <taxon>Fungi incertae sedis</taxon>
        <taxon>Mucoromycota</taxon>
        <taxon>Mucoromycotina</taxon>
        <taxon>Mucoromycetes</taxon>
        <taxon>Mucorales</taxon>
        <taxon>Mucorineae</taxon>
        <taxon>Choanephoraceae</taxon>
        <taxon>Choanephoroideae</taxon>
        <taxon>Choanephora</taxon>
    </lineage>
</organism>
<dbReference type="OrthoDB" id="408631at2759"/>
<evidence type="ECO:0000256" key="1">
    <source>
        <dbReference type="ARBA" id="ARBA00022801"/>
    </source>
</evidence>
<dbReference type="Pfam" id="PF07859">
    <property type="entry name" value="Abhydrolase_3"/>
    <property type="match status" value="1"/>
</dbReference>
<dbReference type="PANTHER" id="PTHR48081">
    <property type="entry name" value="AB HYDROLASE SUPERFAMILY PROTEIN C4A8.06C"/>
    <property type="match status" value="1"/>
</dbReference>
<evidence type="ECO:0000313" key="3">
    <source>
        <dbReference type="EMBL" id="OBZ82578.1"/>
    </source>
</evidence>
<accession>A0A1C7N0Q2</accession>
<dbReference type="Proteomes" id="UP000093000">
    <property type="component" value="Unassembled WGS sequence"/>
</dbReference>
<dbReference type="AlphaFoldDB" id="A0A1C7N0Q2"/>
<reference evidence="3 4" key="1">
    <citation type="submission" date="2016-03" db="EMBL/GenBank/DDBJ databases">
        <title>Choanephora cucurbitarum.</title>
        <authorList>
            <person name="Min B."/>
            <person name="Park H."/>
            <person name="Park J.-H."/>
            <person name="Shin H.-D."/>
            <person name="Choi I.-G."/>
        </authorList>
    </citation>
    <scope>NUCLEOTIDE SEQUENCE [LARGE SCALE GENOMIC DNA]</scope>
    <source>
        <strain evidence="3 4">KUS-F28377</strain>
    </source>
</reference>
<dbReference type="InterPro" id="IPR050300">
    <property type="entry name" value="GDXG_lipolytic_enzyme"/>
</dbReference>
<dbReference type="EMBL" id="LUGH01000834">
    <property type="protein sequence ID" value="OBZ82578.1"/>
    <property type="molecule type" value="Genomic_DNA"/>
</dbReference>
<gene>
    <name evidence="3" type="primary">est_1</name>
    <name evidence="3" type="ORF">A0J61_09372</name>
</gene>
<dbReference type="SUPFAM" id="SSF53474">
    <property type="entry name" value="alpha/beta-Hydrolases"/>
    <property type="match status" value="1"/>
</dbReference>
<keyword evidence="4" id="KW-1185">Reference proteome</keyword>
<evidence type="ECO:0000313" key="4">
    <source>
        <dbReference type="Proteomes" id="UP000093000"/>
    </source>
</evidence>
<dbReference type="FunCoup" id="A0A1C7N0Q2">
    <property type="interactions" value="18"/>
</dbReference>
<evidence type="ECO:0000259" key="2">
    <source>
        <dbReference type="Pfam" id="PF07859"/>
    </source>
</evidence>
<dbReference type="InterPro" id="IPR029058">
    <property type="entry name" value="AB_hydrolase_fold"/>
</dbReference>
<sequence>MTSNHKVITSSRQVIGLLPYSIKRVILGRTFYFPLFISRRVLFFLTQPLASERRWIHKVIREDWKGVWITPHAKNATEAEKQATELDRIILYIHGGGFSLGYSTMYMSFFQQLIKSLHTQFKLSTAILSVEYSLCPEHRWPTACHECVNAYRYLVHEVGISPSKIVVIGDSAGGNLALTTLLSIRDLKRERQEKKEKDLPPLPLPSKVALLSPWVDLSLRQYPKRPDCILPDLIEMYVRNYVVDMTEASLKHPLVSPTYASLDQLDSTQWLICYGQHEILGPSIESFIDKVKGHKYDVTVSECDGEGHASFVHTMMSSSPVAYERDVRVLVNWISNL</sequence>
<dbReference type="Gene3D" id="3.40.50.1820">
    <property type="entry name" value="alpha/beta hydrolase"/>
    <property type="match status" value="1"/>
</dbReference>
<name>A0A1C7N0Q2_9FUNG</name>
<dbReference type="STRING" id="101091.A0A1C7N0Q2"/>
<feature type="domain" description="Alpha/beta hydrolase fold-3" evidence="2">
    <location>
        <begin position="90"/>
        <end position="310"/>
    </location>
</feature>
<protein>
    <submittedName>
        <fullName evidence="3">Esterase</fullName>
    </submittedName>
</protein>
<comment type="caution">
    <text evidence="3">The sequence shown here is derived from an EMBL/GenBank/DDBJ whole genome shotgun (WGS) entry which is preliminary data.</text>
</comment>
<dbReference type="InterPro" id="IPR013094">
    <property type="entry name" value="AB_hydrolase_3"/>
</dbReference>
<keyword evidence="1" id="KW-0378">Hydrolase</keyword>